<dbReference type="EMBL" id="FN653184">
    <property type="protein sequence ID" value="CBY13402.1"/>
    <property type="molecule type" value="Genomic_DNA"/>
</dbReference>
<gene>
    <name evidence="1" type="ORF">GSOID_T00004712001</name>
</gene>
<name>E4XUK5_OIKDI</name>
<dbReference type="Proteomes" id="UP000001307">
    <property type="component" value="Unassembled WGS sequence"/>
</dbReference>
<reference evidence="1" key="1">
    <citation type="journal article" date="2010" name="Science">
        <title>Plasticity of animal genome architecture unmasked by rapid evolution of a pelagic tunicate.</title>
        <authorList>
            <person name="Denoeud F."/>
            <person name="Henriet S."/>
            <person name="Mungpakdee S."/>
            <person name="Aury J.M."/>
            <person name="Da Silva C."/>
            <person name="Brinkmann H."/>
            <person name="Mikhaleva J."/>
            <person name="Olsen L.C."/>
            <person name="Jubin C."/>
            <person name="Canestro C."/>
            <person name="Bouquet J.M."/>
            <person name="Danks G."/>
            <person name="Poulain J."/>
            <person name="Campsteijn C."/>
            <person name="Adamski M."/>
            <person name="Cross I."/>
            <person name="Yadetie F."/>
            <person name="Muffato M."/>
            <person name="Louis A."/>
            <person name="Butcher S."/>
            <person name="Tsagkogeorga G."/>
            <person name="Konrad A."/>
            <person name="Singh S."/>
            <person name="Jensen M.F."/>
            <person name="Cong E.H."/>
            <person name="Eikeseth-Otteraa H."/>
            <person name="Noel B."/>
            <person name="Anthouard V."/>
            <person name="Porcel B.M."/>
            <person name="Kachouri-Lafond R."/>
            <person name="Nishino A."/>
            <person name="Ugolini M."/>
            <person name="Chourrout P."/>
            <person name="Nishida H."/>
            <person name="Aasland R."/>
            <person name="Huzurbazar S."/>
            <person name="Westhof E."/>
            <person name="Delsuc F."/>
            <person name="Lehrach H."/>
            <person name="Reinhardt R."/>
            <person name="Weissenbach J."/>
            <person name="Roy S.W."/>
            <person name="Artiguenave F."/>
            <person name="Postlethwait J.H."/>
            <person name="Manak J.R."/>
            <person name="Thompson E.M."/>
            <person name="Jaillon O."/>
            <person name="Du Pasquier L."/>
            <person name="Boudinot P."/>
            <person name="Liberles D.A."/>
            <person name="Volff J.N."/>
            <person name="Philippe H."/>
            <person name="Lenhard B."/>
            <person name="Roest Crollius H."/>
            <person name="Wincker P."/>
            <person name="Chourrout D."/>
        </authorList>
    </citation>
    <scope>NUCLEOTIDE SEQUENCE [LARGE SCALE GENOMIC DNA]</scope>
</reference>
<accession>E4XUK5</accession>
<protein>
    <submittedName>
        <fullName evidence="1">Uncharacterized protein</fullName>
    </submittedName>
</protein>
<dbReference type="AlphaFoldDB" id="E4XUK5"/>
<keyword evidence="2" id="KW-1185">Reference proteome</keyword>
<evidence type="ECO:0000313" key="2">
    <source>
        <dbReference type="Proteomes" id="UP000001307"/>
    </source>
</evidence>
<evidence type="ECO:0000313" key="1">
    <source>
        <dbReference type="EMBL" id="CBY13402.1"/>
    </source>
</evidence>
<dbReference type="InParanoid" id="E4XUK5"/>
<organism evidence="1">
    <name type="scientific">Oikopleura dioica</name>
    <name type="common">Tunicate</name>
    <dbReference type="NCBI Taxonomy" id="34765"/>
    <lineage>
        <taxon>Eukaryota</taxon>
        <taxon>Metazoa</taxon>
        <taxon>Chordata</taxon>
        <taxon>Tunicata</taxon>
        <taxon>Appendicularia</taxon>
        <taxon>Copelata</taxon>
        <taxon>Oikopleuridae</taxon>
        <taxon>Oikopleura</taxon>
    </lineage>
</organism>
<proteinExistence type="predicted"/>
<sequence length="94" mass="9474">MRRSTRSRGEDGGLTSLLGLTVEGDGVAGSVLSADAFNDTVAGASRSVDDSLVGLEPFAKLFDAGLVQGSGELGLFLAGRVANNGGEMDDDVKG</sequence>